<dbReference type="Pfam" id="PF18802">
    <property type="entry name" value="CxC1"/>
    <property type="match status" value="1"/>
</dbReference>
<accession>A0A3N4IE31</accession>
<proteinExistence type="predicted"/>
<dbReference type="Proteomes" id="UP000275078">
    <property type="component" value="Unassembled WGS sequence"/>
</dbReference>
<gene>
    <name evidence="2" type="ORF">BJ508DRAFT_325666</name>
</gene>
<dbReference type="AlphaFoldDB" id="A0A3N4IE31"/>
<organism evidence="2 3">
    <name type="scientific">Ascobolus immersus RN42</name>
    <dbReference type="NCBI Taxonomy" id="1160509"/>
    <lineage>
        <taxon>Eukaryota</taxon>
        <taxon>Fungi</taxon>
        <taxon>Dikarya</taxon>
        <taxon>Ascomycota</taxon>
        <taxon>Pezizomycotina</taxon>
        <taxon>Pezizomycetes</taxon>
        <taxon>Pezizales</taxon>
        <taxon>Ascobolaceae</taxon>
        <taxon>Ascobolus</taxon>
    </lineage>
</organism>
<sequence length="117" mass="13158">MLSNPSTFGDVGKRSILLIDKNDYCERVFKFCKCEFSLIAALARAGYICGSPRDPRLAFSVGLLEEFMRGGTPKTTFGKGLWEQHRRLKGGNGRLPQYLTPFVRAVEQFEIVMEGGY</sequence>
<protein>
    <recommendedName>
        <fullName evidence="1">CxC1-like cysteine cluster associated with KDZ transposases domain-containing protein</fullName>
    </recommendedName>
</protein>
<dbReference type="InterPro" id="IPR041320">
    <property type="entry name" value="CxC1"/>
</dbReference>
<reference evidence="2 3" key="1">
    <citation type="journal article" date="2018" name="Nat. Ecol. Evol.">
        <title>Pezizomycetes genomes reveal the molecular basis of ectomycorrhizal truffle lifestyle.</title>
        <authorList>
            <person name="Murat C."/>
            <person name="Payen T."/>
            <person name="Noel B."/>
            <person name="Kuo A."/>
            <person name="Morin E."/>
            <person name="Chen J."/>
            <person name="Kohler A."/>
            <person name="Krizsan K."/>
            <person name="Balestrini R."/>
            <person name="Da Silva C."/>
            <person name="Montanini B."/>
            <person name="Hainaut M."/>
            <person name="Levati E."/>
            <person name="Barry K.W."/>
            <person name="Belfiori B."/>
            <person name="Cichocki N."/>
            <person name="Clum A."/>
            <person name="Dockter R.B."/>
            <person name="Fauchery L."/>
            <person name="Guy J."/>
            <person name="Iotti M."/>
            <person name="Le Tacon F."/>
            <person name="Lindquist E.A."/>
            <person name="Lipzen A."/>
            <person name="Malagnac F."/>
            <person name="Mello A."/>
            <person name="Molinier V."/>
            <person name="Miyauchi S."/>
            <person name="Poulain J."/>
            <person name="Riccioni C."/>
            <person name="Rubini A."/>
            <person name="Sitrit Y."/>
            <person name="Splivallo R."/>
            <person name="Traeger S."/>
            <person name="Wang M."/>
            <person name="Zifcakova L."/>
            <person name="Wipf D."/>
            <person name="Zambonelli A."/>
            <person name="Paolocci F."/>
            <person name="Nowrousian M."/>
            <person name="Ottonello S."/>
            <person name="Baldrian P."/>
            <person name="Spatafora J.W."/>
            <person name="Henrissat B."/>
            <person name="Nagy L.G."/>
            <person name="Aury J.M."/>
            <person name="Wincker P."/>
            <person name="Grigoriev I.V."/>
            <person name="Bonfante P."/>
            <person name="Martin F.M."/>
        </authorList>
    </citation>
    <scope>NUCLEOTIDE SEQUENCE [LARGE SCALE GENOMIC DNA]</scope>
    <source>
        <strain evidence="2 3">RN42</strain>
    </source>
</reference>
<feature type="domain" description="CxC1-like cysteine cluster associated with KDZ transposases" evidence="1">
    <location>
        <begin position="13"/>
        <end position="65"/>
    </location>
</feature>
<name>A0A3N4IE31_ASCIM</name>
<evidence type="ECO:0000313" key="3">
    <source>
        <dbReference type="Proteomes" id="UP000275078"/>
    </source>
</evidence>
<evidence type="ECO:0000313" key="2">
    <source>
        <dbReference type="EMBL" id="RPA82400.1"/>
    </source>
</evidence>
<keyword evidence="3" id="KW-1185">Reference proteome</keyword>
<dbReference type="EMBL" id="ML119672">
    <property type="protein sequence ID" value="RPA82400.1"/>
    <property type="molecule type" value="Genomic_DNA"/>
</dbReference>
<evidence type="ECO:0000259" key="1">
    <source>
        <dbReference type="Pfam" id="PF18802"/>
    </source>
</evidence>